<dbReference type="Proteomes" id="UP000318834">
    <property type="component" value="Unassembled WGS sequence"/>
</dbReference>
<evidence type="ECO:0000313" key="14">
    <source>
        <dbReference type="EMBL" id="TMI74915.1"/>
    </source>
</evidence>
<dbReference type="InterPro" id="IPR003764">
    <property type="entry name" value="GlcNAc_6-P_deAcase"/>
</dbReference>
<dbReference type="PANTHER" id="PTHR11113:SF14">
    <property type="entry name" value="N-ACETYLGLUCOSAMINE-6-PHOSPHATE DEACETYLASE"/>
    <property type="match status" value="1"/>
</dbReference>
<evidence type="ECO:0000256" key="3">
    <source>
        <dbReference type="ARBA" id="ARBA00018029"/>
    </source>
</evidence>
<dbReference type="GO" id="GO:0008448">
    <property type="term" value="F:N-acetylglucosamine-6-phosphate deacetylase activity"/>
    <property type="evidence" value="ECO:0007669"/>
    <property type="project" value="UniProtKB-EC"/>
</dbReference>
<dbReference type="GO" id="GO:0046872">
    <property type="term" value="F:metal ion binding"/>
    <property type="evidence" value="ECO:0007669"/>
    <property type="project" value="UniProtKB-KW"/>
</dbReference>
<dbReference type="FunFam" id="3.20.20.140:FF:000004">
    <property type="entry name" value="N-acetylglucosamine-6-phosphate deacetylase"/>
    <property type="match status" value="1"/>
</dbReference>
<organism evidence="14 15">
    <name type="scientific">Candidatus Segetimicrobium genomatis</name>
    <dbReference type="NCBI Taxonomy" id="2569760"/>
    <lineage>
        <taxon>Bacteria</taxon>
        <taxon>Bacillati</taxon>
        <taxon>Candidatus Sysuimicrobiota</taxon>
        <taxon>Candidatus Sysuimicrobiia</taxon>
        <taxon>Candidatus Sysuimicrobiales</taxon>
        <taxon>Candidatus Segetimicrobiaceae</taxon>
        <taxon>Candidatus Segetimicrobium</taxon>
    </lineage>
</organism>
<sequence>MDAARPRVITAGRIITPSGDLTPGSVEIDGGRIVSVRAGAAPGADLSAADGVLAPGFIDLQINGAAGVDFLSGLTDAAVTRVRRYLASTGVTAFLPTLITSPSSRLERALRSWQRLIAQPGAPRILGIHLEGPYLNRQFKGAHPPRYLRAPDARHAAALLDAAPGAVRLVTLAPELPGAAGVIRVLRERGCVVAAGHTAATYEQAQAAFGAGVTLATHLFNAMRPVHHRDPGIVVAALEHPQVDISLIADFIHVHPAMVRLAVQLKKERVALITDAIAAAGSSRRVTRLGTRTVRVTDVPRLPDGTIAGSVLSMDAALRHAVSVGVSLRDAVLMASTIPARVIGRNDLGRIEVGKPADLVVLTREFRVRAVYTAGELTHGVA</sequence>
<feature type="active site" description="Proton donor/acceptor" evidence="10">
    <location>
        <position position="275"/>
    </location>
</feature>
<dbReference type="SUPFAM" id="SSF51338">
    <property type="entry name" value="Composite domain of metallo-dependent hydrolases"/>
    <property type="match status" value="1"/>
</dbReference>
<feature type="binding site" evidence="12">
    <location>
        <position position="131"/>
    </location>
    <ligand>
        <name>Zn(2+)</name>
        <dbReference type="ChEBI" id="CHEBI:29105"/>
    </ligand>
</feature>
<evidence type="ECO:0000256" key="8">
    <source>
        <dbReference type="ARBA" id="ARBA00060590"/>
    </source>
</evidence>
<dbReference type="SUPFAM" id="SSF51556">
    <property type="entry name" value="Metallo-dependent hydrolases"/>
    <property type="match status" value="1"/>
</dbReference>
<keyword evidence="4 12" id="KW-0479">Metal-binding</keyword>
<protein>
    <recommendedName>
        <fullName evidence="3">N-acetylglucosamine-6-phosphate deacetylase</fullName>
        <ecNumber evidence="2">3.5.1.25</ecNumber>
    </recommendedName>
</protein>
<dbReference type="InterPro" id="IPR011059">
    <property type="entry name" value="Metal-dep_hydrolase_composite"/>
</dbReference>
<gene>
    <name evidence="14" type="primary">nagA</name>
    <name evidence="14" type="ORF">E6H05_07505</name>
</gene>
<dbReference type="Gene3D" id="3.20.20.140">
    <property type="entry name" value="Metal-dependent hydrolases"/>
    <property type="match status" value="1"/>
</dbReference>
<feature type="binding site" evidence="11">
    <location>
        <begin position="307"/>
        <end position="309"/>
    </location>
    <ligand>
        <name>substrate</name>
    </ligand>
</feature>
<evidence type="ECO:0000256" key="9">
    <source>
        <dbReference type="PIRNR" id="PIRNR038994"/>
    </source>
</evidence>
<dbReference type="PIRSF" id="PIRSF038994">
    <property type="entry name" value="NagA"/>
    <property type="match status" value="1"/>
</dbReference>
<dbReference type="PANTHER" id="PTHR11113">
    <property type="entry name" value="N-ACETYLGLUCOSAMINE-6-PHOSPHATE DEACETYLASE"/>
    <property type="match status" value="1"/>
</dbReference>
<feature type="binding site" evidence="11">
    <location>
        <position position="229"/>
    </location>
    <ligand>
        <name>substrate</name>
    </ligand>
</feature>
<proteinExistence type="inferred from homology"/>
<comment type="pathway">
    <text evidence="8">Amino-sugar metabolism; N-acetylneuraminate degradation; D-fructose 6-phosphate from N-acetylneuraminate: step 4/5.</text>
</comment>
<dbReference type="InterPro" id="IPR032466">
    <property type="entry name" value="Metal_Hydrolase"/>
</dbReference>
<dbReference type="CDD" id="cd00854">
    <property type="entry name" value="NagA"/>
    <property type="match status" value="1"/>
</dbReference>
<evidence type="ECO:0000256" key="2">
    <source>
        <dbReference type="ARBA" id="ARBA00011899"/>
    </source>
</evidence>
<comment type="catalytic activity">
    <reaction evidence="7">
        <text>N-acetyl-D-glucosamine 6-phosphate + H2O = D-glucosamine 6-phosphate + acetate</text>
        <dbReference type="Rhea" id="RHEA:22936"/>
        <dbReference type="ChEBI" id="CHEBI:15377"/>
        <dbReference type="ChEBI" id="CHEBI:30089"/>
        <dbReference type="ChEBI" id="CHEBI:57513"/>
        <dbReference type="ChEBI" id="CHEBI:58725"/>
        <dbReference type="EC" id="3.5.1.25"/>
    </reaction>
</comment>
<feature type="binding site" evidence="11">
    <location>
        <begin position="221"/>
        <end position="222"/>
    </location>
    <ligand>
        <name>substrate</name>
    </ligand>
</feature>
<dbReference type="InterPro" id="IPR006680">
    <property type="entry name" value="Amidohydro-rel"/>
</dbReference>
<feature type="domain" description="Amidohydrolase-related" evidence="13">
    <location>
        <begin position="53"/>
        <end position="377"/>
    </location>
</feature>
<evidence type="ECO:0000313" key="15">
    <source>
        <dbReference type="Proteomes" id="UP000318834"/>
    </source>
</evidence>
<evidence type="ECO:0000256" key="12">
    <source>
        <dbReference type="PIRSR" id="PIRSR038994-3"/>
    </source>
</evidence>
<dbReference type="Gene3D" id="2.30.40.10">
    <property type="entry name" value="Urease, subunit C, domain 1"/>
    <property type="match status" value="1"/>
</dbReference>
<evidence type="ECO:0000256" key="4">
    <source>
        <dbReference type="ARBA" id="ARBA00022723"/>
    </source>
</evidence>
<dbReference type="NCBIfam" id="TIGR00221">
    <property type="entry name" value="nagA"/>
    <property type="match status" value="1"/>
</dbReference>
<dbReference type="EC" id="3.5.1.25" evidence="2"/>
<dbReference type="EMBL" id="VBAP01000051">
    <property type="protein sequence ID" value="TMI74915.1"/>
    <property type="molecule type" value="Genomic_DNA"/>
</dbReference>
<comment type="caution">
    <text evidence="14">The sequence shown here is derived from an EMBL/GenBank/DDBJ whole genome shotgun (WGS) entry which is preliminary data.</text>
</comment>
<name>A0A537IUF4_9BACT</name>
<feature type="binding site" evidence="12">
    <location>
        <position position="197"/>
    </location>
    <ligand>
        <name>Zn(2+)</name>
        <dbReference type="ChEBI" id="CHEBI:29105"/>
    </ligand>
</feature>
<accession>A0A537IUF4</accession>
<evidence type="ECO:0000256" key="1">
    <source>
        <dbReference type="ARBA" id="ARBA00010716"/>
    </source>
</evidence>
<feature type="binding site" evidence="12">
    <location>
        <position position="218"/>
    </location>
    <ligand>
        <name>Zn(2+)</name>
        <dbReference type="ChEBI" id="CHEBI:29105"/>
    </ligand>
</feature>
<evidence type="ECO:0000256" key="10">
    <source>
        <dbReference type="PIRSR" id="PIRSR038994-1"/>
    </source>
</evidence>
<keyword evidence="5 9" id="KW-0378">Hydrolase</keyword>
<comment type="cofactor">
    <cofactor evidence="12">
        <name>a divalent metal cation</name>
        <dbReference type="ChEBI" id="CHEBI:60240"/>
    </cofactor>
    <text evidence="12">Binds 1 divalent metal cation per subunit.</text>
</comment>
<dbReference type="Pfam" id="PF01979">
    <property type="entry name" value="Amidohydro_1"/>
    <property type="match status" value="1"/>
</dbReference>
<feature type="binding site" evidence="11">
    <location>
        <position position="142"/>
    </location>
    <ligand>
        <name>substrate</name>
    </ligand>
</feature>
<dbReference type="GO" id="GO:0006046">
    <property type="term" value="P:N-acetylglucosamine catabolic process"/>
    <property type="evidence" value="ECO:0007669"/>
    <property type="project" value="TreeGrafter"/>
</dbReference>
<evidence type="ECO:0000259" key="13">
    <source>
        <dbReference type="Pfam" id="PF01979"/>
    </source>
</evidence>
<comment type="similarity">
    <text evidence="1 9">Belongs to the metallo-dependent hydrolases superfamily. NagA family.</text>
</comment>
<evidence type="ECO:0000256" key="11">
    <source>
        <dbReference type="PIRSR" id="PIRSR038994-2"/>
    </source>
</evidence>
<dbReference type="AlphaFoldDB" id="A0A537IUF4"/>
<evidence type="ECO:0000256" key="5">
    <source>
        <dbReference type="ARBA" id="ARBA00022801"/>
    </source>
</evidence>
<evidence type="ECO:0000256" key="6">
    <source>
        <dbReference type="ARBA" id="ARBA00023277"/>
    </source>
</evidence>
<evidence type="ECO:0000256" key="7">
    <source>
        <dbReference type="ARBA" id="ARBA00047647"/>
    </source>
</evidence>
<feature type="binding site" evidence="11">
    <location>
        <position position="253"/>
    </location>
    <ligand>
        <name>substrate</name>
    </ligand>
</feature>
<keyword evidence="6 9" id="KW-0119">Carbohydrate metabolism</keyword>
<reference evidence="14 15" key="1">
    <citation type="journal article" date="2019" name="Nat. Microbiol.">
        <title>Mediterranean grassland soil C-N compound turnover is dependent on rainfall and depth, and is mediated by genomically divergent microorganisms.</title>
        <authorList>
            <person name="Diamond S."/>
            <person name="Andeer P.F."/>
            <person name="Li Z."/>
            <person name="Crits-Christoph A."/>
            <person name="Burstein D."/>
            <person name="Anantharaman K."/>
            <person name="Lane K.R."/>
            <person name="Thomas B.C."/>
            <person name="Pan C."/>
            <person name="Northen T.R."/>
            <person name="Banfield J.F."/>
        </authorList>
    </citation>
    <scope>NUCLEOTIDE SEQUENCE [LARGE SCALE GENOMIC DNA]</scope>
    <source>
        <strain evidence="14">NP_8</strain>
    </source>
</reference>